<dbReference type="EMBL" id="BASY01000006">
    <property type="protein sequence ID" value="GAD46316.1"/>
    <property type="molecule type" value="Genomic_DNA"/>
</dbReference>
<comment type="subcellular location">
    <subcellularLocation>
        <location evidence="1">Secreted</location>
        <location evidence="1">Cell wall</location>
        <topology evidence="1">Peptidoglycan-anchor</topology>
    </subcellularLocation>
</comment>
<dbReference type="InterPro" id="IPR022464">
    <property type="entry name" value="Strep_pil_isopept_link"/>
</dbReference>
<name>A0AAN4P8X1_STRAP</name>
<keyword evidence="5" id="KW-0572">Peptidoglycan-anchor</keyword>
<feature type="region of interest" description="Disordered" evidence="6">
    <location>
        <begin position="30"/>
        <end position="143"/>
    </location>
</feature>
<dbReference type="GO" id="GO:0007155">
    <property type="term" value="P:cell adhesion"/>
    <property type="evidence" value="ECO:0007669"/>
    <property type="project" value="InterPro"/>
</dbReference>
<feature type="chain" id="PRO_5042825405" description="Gram-positive cocci surface proteins LPxTG domain-containing protein" evidence="8">
    <location>
        <begin position="28"/>
        <end position="2184"/>
    </location>
</feature>
<reference evidence="13" key="1">
    <citation type="submission" date="2013-09" db="EMBL/GenBank/DDBJ databases">
        <title>Genome Sequences of seven clinical isolates and type strains of anginosus group streptococci.</title>
        <authorList>
            <person name="Maruyama F."/>
            <person name="Sakurai A."/>
            <person name="Ogura Y."/>
            <person name="Homma H."/>
            <person name="Takahashi N."/>
            <person name="Ohtsubo Y."/>
            <person name="Hoshino T."/>
            <person name="Okahashi N."/>
            <person name="Nakagawa I."/>
            <person name="Kimura S."/>
            <person name="Fujiwara T."/>
            <person name="Hayashi T."/>
            <person name="Shintani S."/>
        </authorList>
    </citation>
    <scope>NUCLEOTIDE SEQUENCE [LARGE SCALE GENOMIC DNA]</scope>
    <source>
        <strain evidence="13">T5</strain>
    </source>
</reference>
<gene>
    <name evidence="12" type="ORF">ANG6_0811</name>
</gene>
<feature type="domain" description="Streptococcal pilin isopeptide linkage" evidence="9">
    <location>
        <begin position="894"/>
        <end position="1006"/>
    </location>
</feature>
<dbReference type="Gene3D" id="2.60.40.10">
    <property type="entry name" value="Immunoglobulins"/>
    <property type="match status" value="1"/>
</dbReference>
<evidence type="ECO:0000256" key="2">
    <source>
        <dbReference type="ARBA" id="ARBA00022512"/>
    </source>
</evidence>
<evidence type="ECO:0000259" key="9">
    <source>
        <dbReference type="Pfam" id="PF12892"/>
    </source>
</evidence>
<feature type="domain" description="SDR-like Ig" evidence="11">
    <location>
        <begin position="167"/>
        <end position="264"/>
    </location>
</feature>
<feature type="domain" description="Streptococcal pilin isopeptide linkage" evidence="9">
    <location>
        <begin position="771"/>
        <end position="886"/>
    </location>
</feature>
<dbReference type="InterPro" id="IPR041171">
    <property type="entry name" value="SDR_Ig"/>
</dbReference>
<dbReference type="SUPFAM" id="SSF49401">
    <property type="entry name" value="Bacterial adhesins"/>
    <property type="match status" value="2"/>
</dbReference>
<evidence type="ECO:0000313" key="13">
    <source>
        <dbReference type="Proteomes" id="UP000016981"/>
    </source>
</evidence>
<evidence type="ECO:0000256" key="3">
    <source>
        <dbReference type="ARBA" id="ARBA00022525"/>
    </source>
</evidence>
<evidence type="ECO:0000256" key="1">
    <source>
        <dbReference type="ARBA" id="ARBA00004168"/>
    </source>
</evidence>
<dbReference type="RefSeq" id="WP_022526404.1">
    <property type="nucleotide sequence ID" value="NZ_BASY01000006.1"/>
</dbReference>
<feature type="compositionally biased region" description="Low complexity" evidence="6">
    <location>
        <begin position="30"/>
        <end position="59"/>
    </location>
</feature>
<evidence type="ECO:0000256" key="7">
    <source>
        <dbReference type="SAM" id="Phobius"/>
    </source>
</evidence>
<dbReference type="Pfam" id="PF17802">
    <property type="entry name" value="SpaA"/>
    <property type="match status" value="1"/>
</dbReference>
<dbReference type="Gene3D" id="2.60.40.3050">
    <property type="match status" value="14"/>
</dbReference>
<feature type="domain" description="Streptococcal pilin isopeptide linkage" evidence="9">
    <location>
        <begin position="1931"/>
        <end position="2035"/>
    </location>
</feature>
<dbReference type="Pfam" id="PF12892">
    <property type="entry name" value="FctA"/>
    <property type="match status" value="14"/>
</dbReference>
<feature type="domain" description="Streptococcal pilin isopeptide linkage" evidence="9">
    <location>
        <begin position="1705"/>
        <end position="1809"/>
    </location>
</feature>
<dbReference type="InterPro" id="IPR008966">
    <property type="entry name" value="Adhesion_dom_sf"/>
</dbReference>
<feature type="transmembrane region" description="Helical" evidence="7">
    <location>
        <begin position="2160"/>
        <end position="2180"/>
    </location>
</feature>
<evidence type="ECO:0000256" key="6">
    <source>
        <dbReference type="SAM" id="MobiDB-lite"/>
    </source>
</evidence>
<feature type="domain" description="Streptococcal pilin isopeptide linkage" evidence="9">
    <location>
        <begin position="1818"/>
        <end position="1922"/>
    </location>
</feature>
<feature type="domain" description="Streptococcal pilin isopeptide linkage" evidence="9">
    <location>
        <begin position="2044"/>
        <end position="2148"/>
    </location>
</feature>
<evidence type="ECO:0000259" key="11">
    <source>
        <dbReference type="Pfam" id="PF17961"/>
    </source>
</evidence>
<feature type="domain" description="Streptococcal pilin isopeptide linkage" evidence="9">
    <location>
        <begin position="1365"/>
        <end position="1470"/>
    </location>
</feature>
<keyword evidence="7" id="KW-1133">Transmembrane helix</keyword>
<proteinExistence type="predicted"/>
<dbReference type="SUPFAM" id="SSF49478">
    <property type="entry name" value="Cna protein B-type domain"/>
    <property type="match status" value="1"/>
</dbReference>
<evidence type="ECO:0008006" key="14">
    <source>
        <dbReference type="Google" id="ProtNLM"/>
    </source>
</evidence>
<dbReference type="InterPro" id="IPR038174">
    <property type="entry name" value="Strep_pil_link_sf"/>
</dbReference>
<dbReference type="Gene3D" id="2.60.40.740">
    <property type="match status" value="1"/>
</dbReference>
<evidence type="ECO:0000256" key="5">
    <source>
        <dbReference type="ARBA" id="ARBA00023088"/>
    </source>
</evidence>
<keyword evidence="2" id="KW-0134">Cell wall</keyword>
<keyword evidence="7" id="KW-0472">Membrane</keyword>
<dbReference type="Proteomes" id="UP000016981">
    <property type="component" value="Unassembled WGS sequence"/>
</dbReference>
<dbReference type="InterPro" id="IPR041033">
    <property type="entry name" value="SpaA_PFL_dom_1"/>
</dbReference>
<evidence type="ECO:0000313" key="12">
    <source>
        <dbReference type="EMBL" id="GAD46316.1"/>
    </source>
</evidence>
<protein>
    <recommendedName>
        <fullName evidence="14">Gram-positive cocci surface proteins LPxTG domain-containing protein</fullName>
    </recommendedName>
</protein>
<evidence type="ECO:0000256" key="8">
    <source>
        <dbReference type="SAM" id="SignalP"/>
    </source>
</evidence>
<feature type="domain" description="Streptococcal pilin isopeptide linkage" evidence="9">
    <location>
        <begin position="1242"/>
        <end position="1356"/>
    </location>
</feature>
<dbReference type="Pfam" id="PF17961">
    <property type="entry name" value="Big_8"/>
    <property type="match status" value="1"/>
</dbReference>
<feature type="domain" description="Streptococcal pilin isopeptide linkage" evidence="9">
    <location>
        <begin position="1479"/>
        <end position="1582"/>
    </location>
</feature>
<keyword evidence="4 8" id="KW-0732">Signal</keyword>
<keyword evidence="3" id="KW-0964">Secreted</keyword>
<dbReference type="NCBIfam" id="TIGR01167">
    <property type="entry name" value="LPXTG_anchor"/>
    <property type="match status" value="1"/>
</dbReference>
<feature type="compositionally biased region" description="Basic and acidic residues" evidence="6">
    <location>
        <begin position="85"/>
        <end position="119"/>
    </location>
</feature>
<organism evidence="12 13">
    <name type="scientific">Streptococcus anginosus T5</name>
    <dbReference type="NCBI Taxonomy" id="1163302"/>
    <lineage>
        <taxon>Bacteria</taxon>
        <taxon>Bacillati</taxon>
        <taxon>Bacillota</taxon>
        <taxon>Bacilli</taxon>
        <taxon>Lactobacillales</taxon>
        <taxon>Streptococcaceae</taxon>
        <taxon>Streptococcus</taxon>
        <taxon>Streptococcus anginosus group</taxon>
    </lineage>
</organism>
<keyword evidence="7" id="KW-0812">Transmembrane</keyword>
<feature type="signal peptide" evidence="8">
    <location>
        <begin position="1"/>
        <end position="27"/>
    </location>
</feature>
<feature type="compositionally biased region" description="Polar residues" evidence="6">
    <location>
        <begin position="60"/>
        <end position="84"/>
    </location>
</feature>
<feature type="domain" description="Streptococcal pilin isopeptide linkage" evidence="9">
    <location>
        <begin position="540"/>
        <end position="649"/>
    </location>
</feature>
<evidence type="ECO:0000259" key="10">
    <source>
        <dbReference type="Pfam" id="PF17802"/>
    </source>
</evidence>
<feature type="domain" description="Streptococcal pilin isopeptide linkage" evidence="9">
    <location>
        <begin position="1592"/>
        <end position="1696"/>
    </location>
</feature>
<feature type="domain" description="Streptococcal pilin isopeptide linkage" evidence="9">
    <location>
        <begin position="1129"/>
        <end position="1233"/>
    </location>
</feature>
<comment type="caution">
    <text evidence="12">The sequence shown here is derived from an EMBL/GenBank/DDBJ whole genome shotgun (WGS) entry which is preliminary data.</text>
</comment>
<feature type="domain" description="Streptococcal pilin isopeptide linkage" evidence="9">
    <location>
        <begin position="1015"/>
        <end position="1120"/>
    </location>
</feature>
<feature type="domain" description="Streptococcal pilin isopeptide linkage" evidence="9">
    <location>
        <begin position="658"/>
        <end position="762"/>
    </location>
</feature>
<accession>A0AAN4P8X1</accession>
<dbReference type="InterPro" id="IPR013783">
    <property type="entry name" value="Ig-like_fold"/>
</dbReference>
<dbReference type="Gene3D" id="2.60.40.1280">
    <property type="match status" value="1"/>
</dbReference>
<dbReference type="NCBIfam" id="TIGR03786">
    <property type="entry name" value="strep_pil_rpt"/>
    <property type="match status" value="14"/>
</dbReference>
<evidence type="ECO:0000256" key="4">
    <source>
        <dbReference type="ARBA" id="ARBA00022729"/>
    </source>
</evidence>
<sequence>MIKKAMNLVGVALLLASTILSPASAVAQTLSNQSSTVTTQSSSKTGTTEQPTSPTESTQKTADTSSSQGQQPATENKAEANSNEQENKPSTSKEESSDASQVKEETSSQKANKVEEKSETQPGAPPAAKDAKDIQAAPKTQRAPKEIDAITKFSITDHNGKPLDKPLQQWEQFKIDGQFKLPNNDVHEGDYTTFKISENLVLVSTPNFDIKDKDGQVVARATIDPENRLLKLTYTKYVENKSDVSGSFYFYTYVNHHIVKEKKKVPLQITVNRNIVPIGEVEFGGLTPPSQKDLTKVGNFKPDNTITYDITVNQSGKEVPDAKVTDILKTPNISYVKDSFEIYKGKWVIKDNRWVLENKKTVTNQFNVEFLSDSEFSIKLGKINKDEGYHIKYKAKANYKLQSGEVVENVASLWSSQTKIIDSIAKTTYLEAGGSAEGYVYSITLHKKDETSGASLAGAVFRVTRDRNGAVVGDFTTDSTGKVTIPNLLKDNYTIKEIKAPDGYQLTGKEIRVKPEDFGTTKSITKDIVNKKNEKVSAQLQVQKELIGRKLQKNEFEFDLKENGQVLQTVKNAADGKVQFKELEYTKAGTYHYTISEKAGDVPGVEYEPNLISATVTVEDKGGKLEVTKVTYSKAGEETKNPTFENRYAPGKTFARLEVNKVLTGRQLQKDEFEFELTGKEDHIHQTKKNTAAGKVQFDTVEYTKAGEYHYTIKEKNNGLGGITYDPKEIKVTVKVTDDGKGKLNSEIFYENDDQTFKNTYSATKTNVQLSVKKVLTGRKLKAQEFEFDLVDNTEVSPTVGKILQTVKNNANGEVNFKSLEYTKAGTYEYFIRENKGSAPGVTYDQKFITVTVEVKEKSGKLEVSKVTYMTDGEEIKKPTFNNRYTPVKTSAKLEVKKVLTGRPLQEGEFEFELKDLQRNKKILETVKNTADGKVQFKELKYTKAGIYHYTISEKAGDVPGVEYEPNLISATVTVEDKGGKLEVTKITYSKAGEETKNPTFENRYTPGKTFARLEVNKVLTGRQLQKDEFEFELKEDGKPDVLQTAKNDAQGKVQFQVINYDKAGEYHYTITEKKGQLGGITYDPKEVKATVKITDDGKGKLHSEIVYEKNDTTFNNTYTTQATSATFDVTKELTGRKLKAQEFEFELKEDGKPDVLQTAKNDAKGKVQFQAINYDKAGEYHYTITEKNNGLTGVTYDSSKVKVTVKVTDDGKGKLSASVTYDGGKKTFKNTFTPKEITVPLQVTKALTGRNLQDDEFEFELYDGQNKLLQTVKNKADGTIPFKALKFTKTGLYNYLIKEKAGKVPGVGYDKQPIKVTIRVQQEEDGQLIYNIVYLGLDESGKNKISKQSFTNKYTAKGTDATFSVTKKLAGRALKDGEFSFELKEDGKADVLQTKKNDKAGKVQFDAIKYQTVGTHKYTITEKNTGLGGVTYDTKTIKVTVEVTDNGKGQLVSKVTYENNDQTFNNTYSSQKVSAQLGVTKELTGRALNDQEFEFELVGSDDNVRQTKKNAADGRVTFDAIDYTKVGTYHYTIKEKDNGLGGVTYDKKEIKATVKVTDDGNGQLVAQVSYDTANPTFSNTYLAKETTATLEANKVLTGRDLEANEFAFDLIDPNGKVVDTVKNAKDGKISFKELTFKTAGTYTYTIKEQAGALGGVKYDTKVIKATVTVTDDGKGQLHTTVAYENNQNTFTNTYSADKATATLSAKKLLEGRNLKEGEFEFELTGTDDQVRQTKTNAQDGSVTFDTIEYTKVGTYHYTITEKDTKLGGVKYDTKVIKATVTVTDDGQGHLVTKVAYEKDDQTFKNTYSAAKTNAQLSVKKTLTGRALKDGEFEFELKGQDDKVTQSKKNAQDGSVTFDTIEYTKAGTYHYTITEKNTRLGGVTYDKKVIKATVTVTDNGQGQLVAQVAYEQNDQTFTNQYQAASTTAQLSANKQLTGRDLKAGEFSFELKNDKDEVLETATNDKDGKITFKTLTYTAVGTYQYTIIEKDTKLGGVKYDTKVIKATVTVTDNGAGKLVATVSYDTKDRVFNNTYTADSVQATVEVTKKLVGRTLKANEFEFVLKDERGQVLQTKKNTADGSVNFDAFEYKTTGTYHYTIAEKDTKLQGITYDKKVIKVTVTVTDDGNGHLVAKVSYDKNIKTFENRYTPPKKGLPKTGTVIHTVAIFIGLIVLVGAVYLIKKKS</sequence>
<feature type="domain" description="SpaA-like prealbumin fold" evidence="10">
    <location>
        <begin position="442"/>
        <end position="521"/>
    </location>
</feature>
<dbReference type="InterPro" id="IPR011252">
    <property type="entry name" value="Fibrogen-bd_dom1"/>
</dbReference>